<gene>
    <name evidence="2" type="ORF">HNQ88_004929</name>
</gene>
<dbReference type="RefSeq" id="WP_309942987.1">
    <property type="nucleotide sequence ID" value="NZ_AP025307.1"/>
</dbReference>
<dbReference type="EMBL" id="JAVDQD010000012">
    <property type="protein sequence ID" value="MDR6241842.1"/>
    <property type="molecule type" value="Genomic_DNA"/>
</dbReference>
<protein>
    <recommendedName>
        <fullName evidence="4">Porin</fullName>
    </recommendedName>
</protein>
<comment type="caution">
    <text evidence="2">The sequence shown here is derived from an EMBL/GenBank/DDBJ whole genome shotgun (WGS) entry which is preliminary data.</text>
</comment>
<dbReference type="SUPFAM" id="SSF56935">
    <property type="entry name" value="Porins"/>
    <property type="match status" value="1"/>
</dbReference>
<dbReference type="InterPro" id="IPR045748">
    <property type="entry name" value="DcaP"/>
</dbReference>
<dbReference type="Pfam" id="PF19577">
    <property type="entry name" value="DcaP"/>
    <property type="match status" value="1"/>
</dbReference>
<sequence>MNSIFKNFLFVALLFCFCHYASAQEHVPLHQTKKQRSGVKDLVIHTEGSQKIDTTLVKDVFKKDIPKVFNAPGIPRFTIIGKEGKYYLGLGGYVKASLAYDFDGAINNPVDFIVSDITVPEISGQKQILQLSAITSNFFLNFVRYHGKHKYSAYLNGNFTGPNNSFQIQYAYVTFNNWSIGFNATLFSDVGASVPTVDFEGPNGFTFIRNTTLSYAKSFNSKWAMGISLEAPFSSATYSEHTKSSYQNVPEVPGYVQYSWDNKHSWIRITGLFKAIGYRDLVEETERHKIGWGIKASGKANLTKDKLTLYYQLVRGEGISTYIQDLYELGIDYVPNGNDPGKLETVKTWAGYAGIEYHITSKLFTSCTYSHARVFLPKGYSDDLQYGYGQYFVANIFMNIRPTVQVALEYVYGKRTDQDQASNHANRVQTMIQFNF</sequence>
<evidence type="ECO:0000313" key="2">
    <source>
        <dbReference type="EMBL" id="MDR6241842.1"/>
    </source>
</evidence>
<dbReference type="Proteomes" id="UP001185092">
    <property type="component" value="Unassembled WGS sequence"/>
</dbReference>
<accession>A0AAE4BVF5</accession>
<evidence type="ECO:0008006" key="4">
    <source>
        <dbReference type="Google" id="ProtNLM"/>
    </source>
</evidence>
<evidence type="ECO:0000256" key="1">
    <source>
        <dbReference type="SAM" id="SignalP"/>
    </source>
</evidence>
<organism evidence="2 3">
    <name type="scientific">Aureibacter tunicatorum</name>
    <dbReference type="NCBI Taxonomy" id="866807"/>
    <lineage>
        <taxon>Bacteria</taxon>
        <taxon>Pseudomonadati</taxon>
        <taxon>Bacteroidota</taxon>
        <taxon>Cytophagia</taxon>
        <taxon>Cytophagales</taxon>
        <taxon>Persicobacteraceae</taxon>
        <taxon>Aureibacter</taxon>
    </lineage>
</organism>
<name>A0AAE4BVF5_9BACT</name>
<evidence type="ECO:0000313" key="3">
    <source>
        <dbReference type="Proteomes" id="UP001185092"/>
    </source>
</evidence>
<reference evidence="2" key="1">
    <citation type="submission" date="2023-07" db="EMBL/GenBank/DDBJ databases">
        <title>Genomic Encyclopedia of Type Strains, Phase IV (KMG-IV): sequencing the most valuable type-strain genomes for metagenomic binning, comparative biology and taxonomic classification.</title>
        <authorList>
            <person name="Goeker M."/>
        </authorList>
    </citation>
    <scope>NUCLEOTIDE SEQUENCE</scope>
    <source>
        <strain evidence="2">DSM 26174</strain>
    </source>
</reference>
<feature type="signal peptide" evidence="1">
    <location>
        <begin position="1"/>
        <end position="23"/>
    </location>
</feature>
<keyword evidence="3" id="KW-1185">Reference proteome</keyword>
<proteinExistence type="predicted"/>
<feature type="chain" id="PRO_5042176064" description="Porin" evidence="1">
    <location>
        <begin position="24"/>
        <end position="436"/>
    </location>
</feature>
<dbReference type="AlphaFoldDB" id="A0AAE4BVF5"/>
<keyword evidence="1" id="KW-0732">Signal</keyword>